<organism evidence="1 2">
    <name type="scientific">Mesorhizobium australicum</name>
    <dbReference type="NCBI Taxonomy" id="536018"/>
    <lineage>
        <taxon>Bacteria</taxon>
        <taxon>Pseudomonadati</taxon>
        <taxon>Pseudomonadota</taxon>
        <taxon>Alphaproteobacteria</taxon>
        <taxon>Hyphomicrobiales</taxon>
        <taxon>Phyllobacteriaceae</taxon>
        <taxon>Mesorhizobium</taxon>
    </lineage>
</organism>
<dbReference type="Proteomes" id="UP000193083">
    <property type="component" value="Unassembled WGS sequence"/>
</dbReference>
<dbReference type="EMBL" id="FXBL01000004">
    <property type="protein sequence ID" value="SMH30624.1"/>
    <property type="molecule type" value="Genomic_DNA"/>
</dbReference>
<sequence>MLSHMLVDRAENFFVSPAHLECWPAAKRRQIEEAFVGTVIRSEAVNLSPKLMLF</sequence>
<keyword evidence="2" id="KW-1185">Reference proteome</keyword>
<protein>
    <submittedName>
        <fullName evidence="1">Uncharacterized protein</fullName>
    </submittedName>
</protein>
<dbReference type="AlphaFoldDB" id="A0A1X7N040"/>
<name>A0A1X7N040_9HYPH</name>
<accession>A0A1X7N040</accession>
<proteinExistence type="predicted"/>
<gene>
    <name evidence="1" type="ORF">SAMN02982922_1064</name>
</gene>
<reference evidence="2" key="1">
    <citation type="submission" date="2017-04" db="EMBL/GenBank/DDBJ databases">
        <authorList>
            <person name="Varghese N."/>
            <person name="Submissions S."/>
        </authorList>
    </citation>
    <scope>NUCLEOTIDE SEQUENCE [LARGE SCALE GENOMIC DNA]</scope>
    <source>
        <strain evidence="2">B5P</strain>
    </source>
</reference>
<evidence type="ECO:0000313" key="1">
    <source>
        <dbReference type="EMBL" id="SMH30624.1"/>
    </source>
</evidence>
<evidence type="ECO:0000313" key="2">
    <source>
        <dbReference type="Proteomes" id="UP000193083"/>
    </source>
</evidence>